<evidence type="ECO:0000259" key="7">
    <source>
        <dbReference type="Pfam" id="PF07291"/>
    </source>
</evidence>
<evidence type="ECO:0000256" key="1">
    <source>
        <dbReference type="ARBA" id="ARBA00004141"/>
    </source>
</evidence>
<evidence type="ECO:0000256" key="5">
    <source>
        <dbReference type="SAM" id="MobiDB-lite"/>
    </source>
</evidence>
<evidence type="ECO:0000256" key="2">
    <source>
        <dbReference type="ARBA" id="ARBA00022692"/>
    </source>
</evidence>
<evidence type="ECO:0000256" key="3">
    <source>
        <dbReference type="ARBA" id="ARBA00022989"/>
    </source>
</evidence>
<dbReference type="AlphaFoldDB" id="A0A7X0KTA5"/>
<feature type="compositionally biased region" description="Basic and acidic residues" evidence="5">
    <location>
        <begin position="268"/>
        <end position="282"/>
    </location>
</feature>
<keyword evidence="2 6" id="KW-0812">Transmembrane</keyword>
<evidence type="ECO:0000313" key="8">
    <source>
        <dbReference type="EMBL" id="MBB6389882.1"/>
    </source>
</evidence>
<protein>
    <recommendedName>
        <fullName evidence="7">Methylamine utilisation protein MauE domain-containing protein</fullName>
    </recommendedName>
</protein>
<evidence type="ECO:0000313" key="9">
    <source>
        <dbReference type="Proteomes" id="UP000537775"/>
    </source>
</evidence>
<comment type="subcellular location">
    <subcellularLocation>
        <location evidence="1">Membrane</location>
        <topology evidence="1">Multi-pass membrane protein</topology>
    </subcellularLocation>
</comment>
<proteinExistence type="predicted"/>
<keyword evidence="9" id="KW-1185">Reference proteome</keyword>
<keyword evidence="3 6" id="KW-1133">Transmembrane helix</keyword>
<dbReference type="InterPro" id="IPR009908">
    <property type="entry name" value="Methylamine_util_MauE"/>
</dbReference>
<reference evidence="8 9" key="1">
    <citation type="submission" date="2020-08" db="EMBL/GenBank/DDBJ databases">
        <title>Sequencing the genomes of 1000 actinobacteria strains.</title>
        <authorList>
            <person name="Klenk H.-P."/>
        </authorList>
    </citation>
    <scope>NUCLEOTIDE SEQUENCE [LARGE SCALE GENOMIC DNA]</scope>
    <source>
        <strain evidence="8 9">DSM 12511</strain>
    </source>
</reference>
<dbReference type="Proteomes" id="UP000537775">
    <property type="component" value="Unassembled WGS sequence"/>
</dbReference>
<accession>A0A7X0KTA5</accession>
<dbReference type="EMBL" id="JACHML010000001">
    <property type="protein sequence ID" value="MBB6389882.1"/>
    <property type="molecule type" value="Genomic_DNA"/>
</dbReference>
<feature type="transmembrane region" description="Helical" evidence="6">
    <location>
        <begin position="150"/>
        <end position="168"/>
    </location>
</feature>
<evidence type="ECO:0000256" key="4">
    <source>
        <dbReference type="ARBA" id="ARBA00023136"/>
    </source>
</evidence>
<dbReference type="Pfam" id="PF07291">
    <property type="entry name" value="MauE"/>
    <property type="match status" value="1"/>
</dbReference>
<sequence>MPGPLSIALPLVLAAVLIASAIAKLRHPDDVAGWAELGVPAVFQRAFLVRLHPWGELVLAAALVLLGGVLGAFAALAAAALMAAYLWLIVRAYRRAGDASCACFGERSTVTLATVVRNAWLLLIAAASVAVIWSNPIFGGAVTALGGEDWLWLIAVAVAAATAILVVWSDAAGRTETPIAAPEPARAGGEDDLEYIRIRTPAVPVTLADGTVENLRTLASRKPILVLAVSPVCGSCTPVIEKASDWRPILPEVDIRMLSELPPGNHAATDHSEPQSLHDEGGYLRQSIGDWGTPTALLLGADGLLAGGPVTGFTAIEEFIGDVYENLHGSRPVMPAAVDSDVR</sequence>
<gene>
    <name evidence="8" type="ORF">HD594_000195</name>
</gene>
<comment type="caution">
    <text evidence="8">The sequence shown here is derived from an EMBL/GenBank/DDBJ whole genome shotgun (WGS) entry which is preliminary data.</text>
</comment>
<evidence type="ECO:0000256" key="6">
    <source>
        <dbReference type="SAM" id="Phobius"/>
    </source>
</evidence>
<feature type="region of interest" description="Disordered" evidence="5">
    <location>
        <begin position="263"/>
        <end position="284"/>
    </location>
</feature>
<feature type="transmembrane region" description="Helical" evidence="6">
    <location>
        <begin position="57"/>
        <end position="90"/>
    </location>
</feature>
<dbReference type="RefSeq" id="WP_184749162.1">
    <property type="nucleotide sequence ID" value="NZ_BAAAJR010000008.1"/>
</dbReference>
<feature type="domain" description="Methylamine utilisation protein MauE" evidence="7">
    <location>
        <begin position="5"/>
        <end position="129"/>
    </location>
</feature>
<feature type="transmembrane region" description="Helical" evidence="6">
    <location>
        <begin position="119"/>
        <end position="138"/>
    </location>
</feature>
<organism evidence="8 9">
    <name type="scientific">Microbacterium thalassium</name>
    <dbReference type="NCBI Taxonomy" id="362649"/>
    <lineage>
        <taxon>Bacteria</taxon>
        <taxon>Bacillati</taxon>
        <taxon>Actinomycetota</taxon>
        <taxon>Actinomycetes</taxon>
        <taxon>Micrococcales</taxon>
        <taxon>Microbacteriaceae</taxon>
        <taxon>Microbacterium</taxon>
    </lineage>
</organism>
<keyword evidence="4 6" id="KW-0472">Membrane</keyword>
<dbReference type="GO" id="GO:0030416">
    <property type="term" value="P:methylamine metabolic process"/>
    <property type="evidence" value="ECO:0007669"/>
    <property type="project" value="InterPro"/>
</dbReference>
<name>A0A7X0KTA5_9MICO</name>
<dbReference type="GO" id="GO:0016020">
    <property type="term" value="C:membrane"/>
    <property type="evidence" value="ECO:0007669"/>
    <property type="project" value="UniProtKB-SubCell"/>
</dbReference>